<comment type="caution">
    <text evidence="3">The sequence shown here is derived from an EMBL/GenBank/DDBJ whole genome shotgun (WGS) entry which is preliminary data.</text>
</comment>
<keyword evidence="4" id="KW-1185">Reference proteome</keyword>
<dbReference type="EMBL" id="JARKNE010000004">
    <property type="protein sequence ID" value="KAK5837491.1"/>
    <property type="molecule type" value="Genomic_DNA"/>
</dbReference>
<dbReference type="Pfam" id="PF00023">
    <property type="entry name" value="Ank"/>
    <property type="match status" value="1"/>
</dbReference>
<evidence type="ECO:0000256" key="2">
    <source>
        <dbReference type="SAM" id="SignalP"/>
    </source>
</evidence>
<proteinExistence type="predicted"/>
<feature type="repeat" description="ANK" evidence="1">
    <location>
        <begin position="118"/>
        <end position="137"/>
    </location>
</feature>
<dbReference type="InterPro" id="IPR021775">
    <property type="entry name" value="DUF3339"/>
</dbReference>
<dbReference type="PROSITE" id="PS50088">
    <property type="entry name" value="ANK_REPEAT"/>
    <property type="match status" value="1"/>
</dbReference>
<dbReference type="InterPro" id="IPR036770">
    <property type="entry name" value="Ankyrin_rpt-contain_sf"/>
</dbReference>
<dbReference type="InterPro" id="IPR002110">
    <property type="entry name" value="Ankyrin_rpt"/>
</dbReference>
<dbReference type="Gene3D" id="1.25.40.20">
    <property type="entry name" value="Ankyrin repeat-containing domain"/>
    <property type="match status" value="1"/>
</dbReference>
<dbReference type="PANTHER" id="PTHR33128">
    <property type="entry name" value="OS05G0103400 PROTEIN"/>
    <property type="match status" value="1"/>
</dbReference>
<feature type="signal peptide" evidence="2">
    <location>
        <begin position="1"/>
        <end position="22"/>
    </location>
</feature>
<dbReference type="Pfam" id="PF11820">
    <property type="entry name" value="DUF3339"/>
    <property type="match status" value="1"/>
</dbReference>
<evidence type="ECO:0000313" key="4">
    <source>
        <dbReference type="Proteomes" id="UP001358586"/>
    </source>
</evidence>
<sequence>MSDWGPIIVALVLFVLLTPGLLFQVPGHHRKKAVQPKKLENNITYMDVSLYKAAAEGKIEDFNNYRRPELESLKTPNHDNVLHLNLSTSECIGNRTRSDFIEQILSKCPSLLTQTNAKGQTPLHVAARNGHSAIVNF</sequence>
<keyword evidence="1" id="KW-0040">ANK repeat</keyword>
<feature type="chain" id="PRO_5046654824" evidence="2">
    <location>
        <begin position="23"/>
        <end position="137"/>
    </location>
</feature>
<reference evidence="3 4" key="1">
    <citation type="submission" date="2023-03" db="EMBL/GenBank/DDBJ databases">
        <title>WGS of Gossypium arboreum.</title>
        <authorList>
            <person name="Yu D."/>
        </authorList>
    </citation>
    <scope>NUCLEOTIDE SEQUENCE [LARGE SCALE GENOMIC DNA]</scope>
    <source>
        <tissue evidence="3">Leaf</tissue>
    </source>
</reference>
<name>A0ABR0QDU3_GOSAR</name>
<dbReference type="SUPFAM" id="SSF48403">
    <property type="entry name" value="Ankyrin repeat"/>
    <property type="match status" value="1"/>
</dbReference>
<evidence type="ECO:0000313" key="3">
    <source>
        <dbReference type="EMBL" id="KAK5837491.1"/>
    </source>
</evidence>
<evidence type="ECO:0000256" key="1">
    <source>
        <dbReference type="PROSITE-ProRule" id="PRU00023"/>
    </source>
</evidence>
<gene>
    <name evidence="3" type="ORF">PVK06_013301</name>
</gene>
<organism evidence="3 4">
    <name type="scientific">Gossypium arboreum</name>
    <name type="common">Tree cotton</name>
    <name type="synonym">Gossypium nanking</name>
    <dbReference type="NCBI Taxonomy" id="29729"/>
    <lineage>
        <taxon>Eukaryota</taxon>
        <taxon>Viridiplantae</taxon>
        <taxon>Streptophyta</taxon>
        <taxon>Embryophyta</taxon>
        <taxon>Tracheophyta</taxon>
        <taxon>Spermatophyta</taxon>
        <taxon>Magnoliopsida</taxon>
        <taxon>eudicotyledons</taxon>
        <taxon>Gunneridae</taxon>
        <taxon>Pentapetalae</taxon>
        <taxon>rosids</taxon>
        <taxon>malvids</taxon>
        <taxon>Malvales</taxon>
        <taxon>Malvaceae</taxon>
        <taxon>Malvoideae</taxon>
        <taxon>Gossypium</taxon>
    </lineage>
</organism>
<dbReference type="PANTHER" id="PTHR33128:SF55">
    <property type="entry name" value="TRANSMEMBRANE PROTEIN"/>
    <property type="match status" value="1"/>
</dbReference>
<keyword evidence="2" id="KW-0732">Signal</keyword>
<protein>
    <submittedName>
        <fullName evidence="3">Uncharacterized protein</fullName>
    </submittedName>
</protein>
<dbReference type="Proteomes" id="UP001358586">
    <property type="component" value="Chromosome 4"/>
</dbReference>
<accession>A0ABR0QDU3</accession>
<dbReference type="PROSITE" id="PS50297">
    <property type="entry name" value="ANK_REP_REGION"/>
    <property type="match status" value="1"/>
</dbReference>